<dbReference type="EMBL" id="JYDV01000009">
    <property type="protein sequence ID" value="KRZ43616.1"/>
    <property type="molecule type" value="Genomic_DNA"/>
</dbReference>
<accession>A0A0V1K8R5</accession>
<evidence type="ECO:0000313" key="2">
    <source>
        <dbReference type="Proteomes" id="UP000054826"/>
    </source>
</evidence>
<organism evidence="1 2">
    <name type="scientific">Trichinella pseudospiralis</name>
    <name type="common">Parasitic roundworm</name>
    <dbReference type="NCBI Taxonomy" id="6337"/>
    <lineage>
        <taxon>Eukaryota</taxon>
        <taxon>Metazoa</taxon>
        <taxon>Ecdysozoa</taxon>
        <taxon>Nematoda</taxon>
        <taxon>Enoplea</taxon>
        <taxon>Dorylaimia</taxon>
        <taxon>Trichinellida</taxon>
        <taxon>Trichinellidae</taxon>
        <taxon>Trichinella</taxon>
    </lineage>
</organism>
<sequence length="77" mass="8890">MNNTIKAMIVVRDRSDYGDKTCNLRECWVSENGKKMKDALIEKRDKTEEYGEKKRQVGREERVLLTASAIPEKAICV</sequence>
<dbReference type="AlphaFoldDB" id="A0A0V1K8R5"/>
<gene>
    <name evidence="1" type="ORF">T4C_7703</name>
</gene>
<evidence type="ECO:0000313" key="1">
    <source>
        <dbReference type="EMBL" id="KRZ43616.1"/>
    </source>
</evidence>
<proteinExistence type="predicted"/>
<reference evidence="1 2" key="1">
    <citation type="submission" date="2015-01" db="EMBL/GenBank/DDBJ databases">
        <title>Evolution of Trichinella species and genotypes.</title>
        <authorList>
            <person name="Korhonen P.K."/>
            <person name="Edoardo P."/>
            <person name="Giuseppe L.R."/>
            <person name="Gasser R.B."/>
        </authorList>
    </citation>
    <scope>NUCLEOTIDE SEQUENCE [LARGE SCALE GENOMIC DNA]</scope>
    <source>
        <strain evidence="1">ISS176</strain>
    </source>
</reference>
<name>A0A0V1K8R5_TRIPS</name>
<comment type="caution">
    <text evidence="1">The sequence shown here is derived from an EMBL/GenBank/DDBJ whole genome shotgun (WGS) entry which is preliminary data.</text>
</comment>
<protein>
    <submittedName>
        <fullName evidence="1">Uncharacterized protein</fullName>
    </submittedName>
</protein>
<dbReference type="Proteomes" id="UP000054826">
    <property type="component" value="Unassembled WGS sequence"/>
</dbReference>